<protein>
    <submittedName>
        <fullName evidence="1">Uncharacterized protein</fullName>
    </submittedName>
</protein>
<evidence type="ECO:0000313" key="1">
    <source>
        <dbReference type="EMBL" id="GAI26563.1"/>
    </source>
</evidence>
<dbReference type="AlphaFoldDB" id="X1M5H6"/>
<dbReference type="EMBL" id="BARV01017723">
    <property type="protein sequence ID" value="GAI26563.1"/>
    <property type="molecule type" value="Genomic_DNA"/>
</dbReference>
<gene>
    <name evidence="1" type="ORF">S06H3_30133</name>
</gene>
<name>X1M5H6_9ZZZZ</name>
<sequence>MIFIIIIFFTFKSYWDIPKNIDLYQIIDNDEYQALLFLLALPKSTVMAPSRISTALYATSRHEPVGTYFFYGDRSACELFFSSEDCRERQEILDRYEVKYVLSESKIDCGWDLIYDKKDYIYKVR</sequence>
<organism evidence="1">
    <name type="scientific">marine sediment metagenome</name>
    <dbReference type="NCBI Taxonomy" id="412755"/>
    <lineage>
        <taxon>unclassified sequences</taxon>
        <taxon>metagenomes</taxon>
        <taxon>ecological metagenomes</taxon>
    </lineage>
</organism>
<reference evidence="1" key="1">
    <citation type="journal article" date="2014" name="Front. Microbiol.">
        <title>High frequency of phylogenetically diverse reductive dehalogenase-homologous genes in deep subseafloor sedimentary metagenomes.</title>
        <authorList>
            <person name="Kawai M."/>
            <person name="Futagami T."/>
            <person name="Toyoda A."/>
            <person name="Takaki Y."/>
            <person name="Nishi S."/>
            <person name="Hori S."/>
            <person name="Arai W."/>
            <person name="Tsubouchi T."/>
            <person name="Morono Y."/>
            <person name="Uchiyama I."/>
            <person name="Ito T."/>
            <person name="Fujiyama A."/>
            <person name="Inagaki F."/>
            <person name="Takami H."/>
        </authorList>
    </citation>
    <scope>NUCLEOTIDE SEQUENCE</scope>
    <source>
        <strain evidence="1">Expedition CK06-06</strain>
    </source>
</reference>
<accession>X1M5H6</accession>
<comment type="caution">
    <text evidence="1">The sequence shown here is derived from an EMBL/GenBank/DDBJ whole genome shotgun (WGS) entry which is preliminary data.</text>
</comment>
<proteinExistence type="predicted"/>